<evidence type="ECO:0000313" key="2">
    <source>
        <dbReference type="EMBL" id="KGJ87228.1"/>
    </source>
</evidence>
<reference evidence="2 3" key="1">
    <citation type="submission" date="2014-08" db="EMBL/GenBank/DDBJ databases">
        <title>Genomic and Phenotypic Diversity of Colwellia psychrerythraea strains from Disparate Marine Basins.</title>
        <authorList>
            <person name="Techtmann S.M."/>
            <person name="Stelling S.C."/>
            <person name="Utturkar S.M."/>
            <person name="Alshibli N."/>
            <person name="Harris A."/>
            <person name="Brown S.D."/>
            <person name="Hazen T.C."/>
        </authorList>
    </citation>
    <scope>NUCLEOTIDE SEQUENCE [LARGE SCALE GENOMIC DNA]</scope>
    <source>
        <strain evidence="2 3">ND2E</strain>
    </source>
</reference>
<dbReference type="PATRIC" id="fig|28229.4.peg.4118"/>
<sequence precursor="true">MTLIIILLCVFVAMFLMVTLGEKFGKPMTDEQQGKYSKITRILVFVLIVAAIIKTMF</sequence>
<evidence type="ECO:0008006" key="4">
    <source>
        <dbReference type="Google" id="ProtNLM"/>
    </source>
</evidence>
<protein>
    <recommendedName>
        <fullName evidence="4">HIG1 domain-containing protein</fullName>
    </recommendedName>
</protein>
<dbReference type="AlphaFoldDB" id="A0A099KCC7"/>
<evidence type="ECO:0000256" key="1">
    <source>
        <dbReference type="SAM" id="Phobius"/>
    </source>
</evidence>
<evidence type="ECO:0000313" key="3">
    <source>
        <dbReference type="Proteomes" id="UP000029843"/>
    </source>
</evidence>
<organism evidence="2 3">
    <name type="scientific">Colwellia psychrerythraea</name>
    <name type="common">Vibrio psychroerythus</name>
    <dbReference type="NCBI Taxonomy" id="28229"/>
    <lineage>
        <taxon>Bacteria</taxon>
        <taxon>Pseudomonadati</taxon>
        <taxon>Pseudomonadota</taxon>
        <taxon>Gammaproteobacteria</taxon>
        <taxon>Alteromonadales</taxon>
        <taxon>Colwelliaceae</taxon>
        <taxon>Colwellia</taxon>
    </lineage>
</organism>
<accession>A0A099KCC7</accession>
<dbReference type="EMBL" id="JQED01000055">
    <property type="protein sequence ID" value="KGJ87228.1"/>
    <property type="molecule type" value="Genomic_DNA"/>
</dbReference>
<dbReference type="Proteomes" id="UP000029843">
    <property type="component" value="Unassembled WGS sequence"/>
</dbReference>
<feature type="transmembrane region" description="Helical" evidence="1">
    <location>
        <begin position="37"/>
        <end position="53"/>
    </location>
</feature>
<gene>
    <name evidence="2" type="ORF">ND2E_0635</name>
</gene>
<keyword evidence="1" id="KW-1133">Transmembrane helix</keyword>
<keyword evidence="1" id="KW-0812">Transmembrane</keyword>
<name>A0A099KCC7_COLPS</name>
<proteinExistence type="predicted"/>
<dbReference type="RefSeq" id="WP_190277870.1">
    <property type="nucleotide sequence ID" value="NZ_JQED01000055.1"/>
</dbReference>
<comment type="caution">
    <text evidence="2">The sequence shown here is derived from an EMBL/GenBank/DDBJ whole genome shotgun (WGS) entry which is preliminary data.</text>
</comment>
<keyword evidence="1" id="KW-0472">Membrane</keyword>